<comment type="caution">
    <text evidence="1">The sequence shown here is derived from an EMBL/GenBank/DDBJ whole genome shotgun (WGS) entry which is preliminary data.</text>
</comment>
<evidence type="ECO:0000313" key="2">
    <source>
        <dbReference type="Proteomes" id="UP000887116"/>
    </source>
</evidence>
<dbReference type="EMBL" id="BMAO01023163">
    <property type="protein sequence ID" value="GFQ87148.1"/>
    <property type="molecule type" value="Genomic_DNA"/>
</dbReference>
<dbReference type="Proteomes" id="UP000887116">
    <property type="component" value="Unassembled WGS sequence"/>
</dbReference>
<dbReference type="AlphaFoldDB" id="A0A8X6GPZ5"/>
<accession>A0A8X6GPZ5</accession>
<evidence type="ECO:0000313" key="1">
    <source>
        <dbReference type="EMBL" id="GFQ87148.1"/>
    </source>
</evidence>
<proteinExistence type="predicted"/>
<name>A0A8X6GPZ5_TRICU</name>
<gene>
    <name evidence="1" type="ORF">TNCT_355331</name>
</gene>
<reference evidence="1" key="1">
    <citation type="submission" date="2020-07" db="EMBL/GenBank/DDBJ databases">
        <title>Multicomponent nature underlies the extraordinary mechanical properties of spider dragline silk.</title>
        <authorList>
            <person name="Kono N."/>
            <person name="Nakamura H."/>
            <person name="Mori M."/>
            <person name="Yoshida Y."/>
            <person name="Ohtoshi R."/>
            <person name="Malay A.D."/>
            <person name="Moran D.A.P."/>
            <person name="Tomita M."/>
            <person name="Numata K."/>
            <person name="Arakawa K."/>
        </authorList>
    </citation>
    <scope>NUCLEOTIDE SEQUENCE</scope>
</reference>
<protein>
    <submittedName>
        <fullName evidence="1">Uncharacterized protein</fullName>
    </submittedName>
</protein>
<keyword evidence="2" id="KW-1185">Reference proteome</keyword>
<organism evidence="1 2">
    <name type="scientific">Trichonephila clavata</name>
    <name type="common">Joro spider</name>
    <name type="synonym">Nephila clavata</name>
    <dbReference type="NCBI Taxonomy" id="2740835"/>
    <lineage>
        <taxon>Eukaryota</taxon>
        <taxon>Metazoa</taxon>
        <taxon>Ecdysozoa</taxon>
        <taxon>Arthropoda</taxon>
        <taxon>Chelicerata</taxon>
        <taxon>Arachnida</taxon>
        <taxon>Araneae</taxon>
        <taxon>Araneomorphae</taxon>
        <taxon>Entelegynae</taxon>
        <taxon>Araneoidea</taxon>
        <taxon>Nephilidae</taxon>
        <taxon>Trichonephila</taxon>
    </lineage>
</organism>
<sequence length="78" mass="9130">MLCEARKERKLARQNKDFRLLRRKPHHDSVYSKMDPQFFPIMSDELYGALWNLKAENLSSPSLSCLGSDSYTELCYEA</sequence>